<comment type="caution">
    <text evidence="2">The sequence shown here is derived from an EMBL/GenBank/DDBJ whole genome shotgun (WGS) entry which is preliminary data.</text>
</comment>
<name>A0A6B0RH00_9CETA</name>
<evidence type="ECO:0000313" key="2">
    <source>
        <dbReference type="EMBL" id="MXQ89419.1"/>
    </source>
</evidence>
<dbReference type="Proteomes" id="UP000322234">
    <property type="component" value="Unassembled WGS sequence"/>
</dbReference>
<feature type="compositionally biased region" description="Polar residues" evidence="1">
    <location>
        <begin position="54"/>
        <end position="65"/>
    </location>
</feature>
<feature type="region of interest" description="Disordered" evidence="1">
    <location>
        <begin position="1"/>
        <end position="77"/>
    </location>
</feature>
<gene>
    <name evidence="2" type="ORF">E5288_WYG000828</name>
</gene>
<evidence type="ECO:0000256" key="1">
    <source>
        <dbReference type="SAM" id="MobiDB-lite"/>
    </source>
</evidence>
<dbReference type="EMBL" id="VBQZ03000055">
    <property type="protein sequence ID" value="MXQ89419.1"/>
    <property type="molecule type" value="Genomic_DNA"/>
</dbReference>
<accession>A0A6B0RH00</accession>
<feature type="compositionally biased region" description="Basic and acidic residues" evidence="1">
    <location>
        <begin position="1"/>
        <end position="11"/>
    </location>
</feature>
<organism evidence="2 3">
    <name type="scientific">Bos mutus</name>
    <name type="common">wild yak</name>
    <dbReference type="NCBI Taxonomy" id="72004"/>
    <lineage>
        <taxon>Eukaryota</taxon>
        <taxon>Metazoa</taxon>
        <taxon>Chordata</taxon>
        <taxon>Craniata</taxon>
        <taxon>Vertebrata</taxon>
        <taxon>Euteleostomi</taxon>
        <taxon>Mammalia</taxon>
        <taxon>Eutheria</taxon>
        <taxon>Laurasiatheria</taxon>
        <taxon>Artiodactyla</taxon>
        <taxon>Ruminantia</taxon>
        <taxon>Pecora</taxon>
        <taxon>Bovidae</taxon>
        <taxon>Bovinae</taxon>
        <taxon>Bos</taxon>
    </lineage>
</organism>
<keyword evidence="3" id="KW-1185">Reference proteome</keyword>
<reference evidence="2" key="1">
    <citation type="submission" date="2019-10" db="EMBL/GenBank/DDBJ databases">
        <title>The sequence and de novo assembly of the wild yak genome.</title>
        <authorList>
            <person name="Liu Y."/>
        </authorList>
    </citation>
    <scope>NUCLEOTIDE SEQUENCE [LARGE SCALE GENOMIC DNA]</scope>
    <source>
        <strain evidence="2">WY2019</strain>
    </source>
</reference>
<sequence length="77" mass="8049">MGYRVTIERSGKSGPPSLPEEVETAPEIEGRVKGGAVSRAHGRAVARARPDNAASGQPTLASLSSRIRGLGPREGER</sequence>
<evidence type="ECO:0000313" key="3">
    <source>
        <dbReference type="Proteomes" id="UP000322234"/>
    </source>
</evidence>
<proteinExistence type="predicted"/>
<dbReference type="AlphaFoldDB" id="A0A6B0RH00"/>
<protein>
    <submittedName>
        <fullName evidence="2">Uncharacterized protein</fullName>
    </submittedName>
</protein>